<name>A0ABD3NAJ0_9STRA</name>
<dbReference type="EMBL" id="JALLAZ020001572">
    <property type="protein sequence ID" value="KAL3772664.1"/>
    <property type="molecule type" value="Genomic_DNA"/>
</dbReference>
<gene>
    <name evidence="6" type="ORF">ACHAW5_008614</name>
</gene>
<dbReference type="InterPro" id="IPR003960">
    <property type="entry name" value="ATPase_AAA_CS"/>
</dbReference>
<comment type="similarity">
    <text evidence="1">Belongs to the AAA ATPase family.</text>
</comment>
<feature type="domain" description="AAA+ ATPase" evidence="5">
    <location>
        <begin position="648"/>
        <end position="793"/>
    </location>
</feature>
<dbReference type="Pfam" id="PF17862">
    <property type="entry name" value="AAA_lid_3"/>
    <property type="match status" value="1"/>
</dbReference>
<dbReference type="PANTHER" id="PTHR23074">
    <property type="entry name" value="AAA DOMAIN-CONTAINING"/>
    <property type="match status" value="1"/>
</dbReference>
<dbReference type="PANTHER" id="PTHR23074:SF17">
    <property type="entry name" value="FIDGETIN-LIKE PROTEIN 1"/>
    <property type="match status" value="1"/>
</dbReference>
<dbReference type="InterPro" id="IPR015415">
    <property type="entry name" value="Spast_Vps4_C"/>
</dbReference>
<dbReference type="InterPro" id="IPR050304">
    <property type="entry name" value="MT-severing_AAA_ATPase"/>
</dbReference>
<organism evidence="6 7">
    <name type="scientific">Stephanodiscus triporus</name>
    <dbReference type="NCBI Taxonomy" id="2934178"/>
    <lineage>
        <taxon>Eukaryota</taxon>
        <taxon>Sar</taxon>
        <taxon>Stramenopiles</taxon>
        <taxon>Ochrophyta</taxon>
        <taxon>Bacillariophyta</taxon>
        <taxon>Coscinodiscophyceae</taxon>
        <taxon>Thalassiosirophycidae</taxon>
        <taxon>Stephanodiscales</taxon>
        <taxon>Stephanodiscaceae</taxon>
        <taxon>Stephanodiscus</taxon>
    </lineage>
</organism>
<evidence type="ECO:0000313" key="7">
    <source>
        <dbReference type="Proteomes" id="UP001530315"/>
    </source>
</evidence>
<dbReference type="SMART" id="SM00382">
    <property type="entry name" value="AAA"/>
    <property type="match status" value="1"/>
</dbReference>
<feature type="compositionally biased region" description="Acidic residues" evidence="4">
    <location>
        <begin position="203"/>
        <end position="217"/>
    </location>
</feature>
<feature type="region of interest" description="Disordered" evidence="4">
    <location>
        <begin position="471"/>
        <end position="588"/>
    </location>
</feature>
<keyword evidence="2" id="KW-0547">Nucleotide-binding</keyword>
<sequence>MAASPACQGGNASEPIAPPKKGYAAQYERLLIEELSLRDLQKKFLDESKKSPTSSRHHAMTNDERLRLLSKLKIRALVHRANLHGMLLTAQHAAHEAASADAPIEYERGLERPDSMDALAALWDVKSRQLEDLDGLIPLSIDEDSLAWRRRRFASKIATGIGIDDAGGVVGANGPMTMEACVDDFFASFPECRGRDDHSLYGETDDESDDDEHDEILDESRPKTKKKQARDACGSKEGPVEVTCSSSSPSPERLEQKTIIASNGGKGLTANITSSADAMRDQKRSPPYISEQSRNRGCQHPQGGIANESNNASQAQHCQSRRPSSDDHPNNPYRTNISDQSRNWGSQYPQSTILNESNNASQVEHGQSRRPSSNDNPNKHCQIQQRKGESNNSSQSHYPHPRQRTSTNEYINNHYQRQQHGGPQLTRWQDEHQNRNSHQNQSSAFDYDDNNSYDKSEVAGKKNSFCTAKELMPSCNDTSRGGNQGGGGRGGREDEWDNYSGANNRSTSSTAPCAPQQLVRAAIRGPKDNMSVGLKRKFQPPMKREGGGVNNSGQNSGNNGPKTSNSANRHANRGGGSGGNANEDEELPEELRGLDKELIEKINNEIVDTGEQVTFDDIAGLKHAKETVNELVIMPMIRPDLFTGLRACPKGLLLFGPPGTAHCYFDIDPGKTLIGKAIAHESRATFFSISSSSLTSKWIGEGEKLVRTLFAVASYRAPSVVFIDEVDSMLTQRKADENEASRRIKTEFLVQLDGAGNGRKGQVLVIGATNRPQELDDAARRRFVKKLYIPLPDLAGREALIANLLKKNDHTLTDAQLAQLAKDSEGFSGADLKILCTEAAMGPLRSIGAKAMEINPKDVPPISHKHFRQALRQVNPSVAQSDLASHLEWNNTYGSMVGHRSDDSSQESDTGIVDDV</sequence>
<dbReference type="Gene3D" id="1.10.8.60">
    <property type="match status" value="1"/>
</dbReference>
<evidence type="ECO:0000256" key="4">
    <source>
        <dbReference type="SAM" id="MobiDB-lite"/>
    </source>
</evidence>
<keyword evidence="7" id="KW-1185">Reference proteome</keyword>
<reference evidence="6 7" key="1">
    <citation type="submission" date="2024-10" db="EMBL/GenBank/DDBJ databases">
        <title>Updated reference genomes for cyclostephanoid diatoms.</title>
        <authorList>
            <person name="Roberts W.R."/>
            <person name="Alverson A.J."/>
        </authorList>
    </citation>
    <scope>NUCLEOTIDE SEQUENCE [LARGE SCALE GENOMIC DNA]</scope>
    <source>
        <strain evidence="6 7">AJA276-08</strain>
    </source>
</reference>
<feature type="region of interest" description="Disordered" evidence="4">
    <location>
        <begin position="430"/>
        <end position="457"/>
    </location>
</feature>
<dbReference type="GO" id="GO:0005524">
    <property type="term" value="F:ATP binding"/>
    <property type="evidence" value="ECO:0007669"/>
    <property type="project" value="UniProtKB-KW"/>
</dbReference>
<feature type="region of interest" description="Disordered" evidence="4">
    <location>
        <begin position="198"/>
        <end position="405"/>
    </location>
</feature>
<feature type="compositionally biased region" description="Polar residues" evidence="4">
    <location>
        <begin position="307"/>
        <end position="322"/>
    </location>
</feature>
<dbReference type="Pfam" id="PF00004">
    <property type="entry name" value="AAA"/>
    <property type="match status" value="1"/>
</dbReference>
<dbReference type="SUPFAM" id="SSF52540">
    <property type="entry name" value="P-loop containing nucleoside triphosphate hydrolases"/>
    <property type="match status" value="1"/>
</dbReference>
<protein>
    <recommendedName>
        <fullName evidence="5">AAA+ ATPase domain-containing protein</fullName>
    </recommendedName>
</protein>
<dbReference type="PROSITE" id="PS00674">
    <property type="entry name" value="AAA"/>
    <property type="match status" value="1"/>
</dbReference>
<evidence type="ECO:0000313" key="6">
    <source>
        <dbReference type="EMBL" id="KAL3772664.1"/>
    </source>
</evidence>
<evidence type="ECO:0000256" key="3">
    <source>
        <dbReference type="ARBA" id="ARBA00022840"/>
    </source>
</evidence>
<feature type="region of interest" description="Disordered" evidence="4">
    <location>
        <begin position="897"/>
        <end position="916"/>
    </location>
</feature>
<dbReference type="Pfam" id="PF09336">
    <property type="entry name" value="Vps4_C"/>
    <property type="match status" value="1"/>
</dbReference>
<dbReference type="FunFam" id="1.10.8.60:FF:000022">
    <property type="entry name" value="Fidgetin like 1"/>
    <property type="match status" value="1"/>
</dbReference>
<evidence type="ECO:0000259" key="5">
    <source>
        <dbReference type="SMART" id="SM00382"/>
    </source>
</evidence>
<dbReference type="Proteomes" id="UP001530315">
    <property type="component" value="Unassembled WGS sequence"/>
</dbReference>
<feature type="compositionally biased region" description="Polar residues" evidence="4">
    <location>
        <begin position="332"/>
        <end position="397"/>
    </location>
</feature>
<evidence type="ECO:0000256" key="2">
    <source>
        <dbReference type="ARBA" id="ARBA00022741"/>
    </source>
</evidence>
<proteinExistence type="inferred from homology"/>
<keyword evidence="3" id="KW-0067">ATP-binding</keyword>
<dbReference type="FunFam" id="3.40.50.300:FF:000093">
    <property type="entry name" value="Fidgetin-like 1"/>
    <property type="match status" value="1"/>
</dbReference>
<dbReference type="InterPro" id="IPR003959">
    <property type="entry name" value="ATPase_AAA_core"/>
</dbReference>
<feature type="compositionally biased region" description="Low complexity" evidence="4">
    <location>
        <begin position="551"/>
        <end position="560"/>
    </location>
</feature>
<dbReference type="InterPro" id="IPR027417">
    <property type="entry name" value="P-loop_NTPase"/>
</dbReference>
<dbReference type="InterPro" id="IPR003593">
    <property type="entry name" value="AAA+_ATPase"/>
</dbReference>
<comment type="caution">
    <text evidence="6">The sequence shown here is derived from an EMBL/GenBank/DDBJ whole genome shotgun (WGS) entry which is preliminary data.</text>
</comment>
<dbReference type="InterPro" id="IPR041569">
    <property type="entry name" value="AAA_lid_3"/>
</dbReference>
<accession>A0ABD3NAJ0</accession>
<feature type="compositionally biased region" description="Polar residues" evidence="4">
    <location>
        <begin position="500"/>
        <end position="511"/>
    </location>
</feature>
<evidence type="ECO:0000256" key="1">
    <source>
        <dbReference type="ARBA" id="ARBA00006914"/>
    </source>
</evidence>
<dbReference type="Gene3D" id="3.40.50.300">
    <property type="entry name" value="P-loop containing nucleotide triphosphate hydrolases"/>
    <property type="match status" value="1"/>
</dbReference>
<dbReference type="AlphaFoldDB" id="A0ABD3NAJ0"/>